<dbReference type="Gene3D" id="3.30.70.1230">
    <property type="entry name" value="Nucleotide cyclase"/>
    <property type="match status" value="1"/>
</dbReference>
<gene>
    <name evidence="13" type="ORF">NK6_6130</name>
</gene>
<dbReference type="InterPro" id="IPR001054">
    <property type="entry name" value="A/G_cyclase"/>
</dbReference>
<name>A0A0E4FVX1_9BRAD</name>
<evidence type="ECO:0000259" key="11">
    <source>
        <dbReference type="PROSITE" id="PS50110"/>
    </source>
</evidence>
<dbReference type="SMART" id="SM00448">
    <property type="entry name" value="REC"/>
    <property type="match status" value="1"/>
</dbReference>
<dbReference type="Pfam" id="PF00512">
    <property type="entry name" value="HisKA"/>
    <property type="match status" value="1"/>
</dbReference>
<dbReference type="SUPFAM" id="SSF52172">
    <property type="entry name" value="CheY-like"/>
    <property type="match status" value="1"/>
</dbReference>
<evidence type="ECO:0000256" key="10">
    <source>
        <dbReference type="SAM" id="MobiDB-lite"/>
    </source>
</evidence>
<dbReference type="SUPFAM" id="SSF47384">
    <property type="entry name" value="Homodimeric domain of signal transducing histidine kinase"/>
    <property type="match status" value="1"/>
</dbReference>
<evidence type="ECO:0000256" key="6">
    <source>
        <dbReference type="ARBA" id="ARBA00022777"/>
    </source>
</evidence>
<keyword evidence="3 9" id="KW-0597">Phosphoprotein</keyword>
<comment type="catalytic activity">
    <reaction evidence="1">
        <text>ATP + protein L-histidine = ADP + protein N-phospho-L-histidine.</text>
        <dbReference type="EC" id="2.7.13.3"/>
    </reaction>
</comment>
<feature type="domain" description="Response regulatory" evidence="11">
    <location>
        <begin position="138"/>
        <end position="254"/>
    </location>
</feature>
<keyword evidence="5" id="KW-0547">Nucleotide-binding</keyword>
<dbReference type="Gene3D" id="1.10.287.130">
    <property type="match status" value="1"/>
</dbReference>
<evidence type="ECO:0000256" key="2">
    <source>
        <dbReference type="ARBA" id="ARBA00012438"/>
    </source>
</evidence>
<protein>
    <recommendedName>
        <fullName evidence="2">histidine kinase</fullName>
        <ecNumber evidence="2">2.7.13.3</ecNumber>
    </recommendedName>
</protein>
<evidence type="ECO:0000313" key="13">
    <source>
        <dbReference type="EMBL" id="BAR59284.1"/>
    </source>
</evidence>
<dbReference type="PROSITE" id="PS50110">
    <property type="entry name" value="RESPONSE_REGULATORY"/>
    <property type="match status" value="1"/>
</dbReference>
<feature type="domain" description="Guanylate cyclase" evidence="12">
    <location>
        <begin position="308"/>
        <end position="331"/>
    </location>
</feature>
<dbReference type="PANTHER" id="PTHR45339:SF1">
    <property type="entry name" value="HYBRID SIGNAL TRANSDUCTION HISTIDINE KINASE J"/>
    <property type="match status" value="1"/>
</dbReference>
<proteinExistence type="predicted"/>
<reference evidence="13 14" key="1">
    <citation type="submission" date="2014-11" db="EMBL/GenBank/DDBJ databases">
        <title>Symbiosis island explosion on the genome of extra-slow-growing strains of soybean bradyrhizobia with massive insertion sequences.</title>
        <authorList>
            <person name="Iida T."/>
            <person name="Minamisawa K."/>
        </authorList>
    </citation>
    <scope>NUCLEOTIDE SEQUENCE [LARGE SCALE GENOMIC DNA]</scope>
    <source>
        <strain evidence="13 14">NK6</strain>
    </source>
</reference>
<dbReference type="PANTHER" id="PTHR45339">
    <property type="entry name" value="HYBRID SIGNAL TRANSDUCTION HISTIDINE KINASE J"/>
    <property type="match status" value="1"/>
</dbReference>
<keyword evidence="8" id="KW-0902">Two-component regulatory system</keyword>
<dbReference type="InterPro" id="IPR011006">
    <property type="entry name" value="CheY-like_superfamily"/>
</dbReference>
<keyword evidence="7" id="KW-0067">ATP-binding</keyword>
<evidence type="ECO:0000256" key="8">
    <source>
        <dbReference type="ARBA" id="ARBA00023012"/>
    </source>
</evidence>
<dbReference type="Proteomes" id="UP000063308">
    <property type="component" value="Chromosome"/>
</dbReference>
<dbReference type="SUPFAM" id="SSF55073">
    <property type="entry name" value="Nucleotide cyclase"/>
    <property type="match status" value="1"/>
</dbReference>
<dbReference type="InterPro" id="IPR029787">
    <property type="entry name" value="Nucleotide_cyclase"/>
</dbReference>
<dbReference type="SMART" id="SM00388">
    <property type="entry name" value="HisKA"/>
    <property type="match status" value="1"/>
</dbReference>
<evidence type="ECO:0000313" key="14">
    <source>
        <dbReference type="Proteomes" id="UP000063308"/>
    </source>
</evidence>
<dbReference type="EC" id="2.7.13.3" evidence="2"/>
<accession>A0A0E4FVX1</accession>
<dbReference type="InterPro" id="IPR001789">
    <property type="entry name" value="Sig_transdc_resp-reg_receiver"/>
</dbReference>
<evidence type="ECO:0000259" key="12">
    <source>
        <dbReference type="PROSITE" id="PS50125"/>
    </source>
</evidence>
<dbReference type="Gene3D" id="3.40.50.2300">
    <property type="match status" value="1"/>
</dbReference>
<evidence type="ECO:0000256" key="3">
    <source>
        <dbReference type="ARBA" id="ARBA00022553"/>
    </source>
</evidence>
<organism evidence="13 14">
    <name type="scientific">Bradyrhizobium diazoefficiens</name>
    <dbReference type="NCBI Taxonomy" id="1355477"/>
    <lineage>
        <taxon>Bacteria</taxon>
        <taxon>Pseudomonadati</taxon>
        <taxon>Pseudomonadota</taxon>
        <taxon>Alphaproteobacteria</taxon>
        <taxon>Hyphomicrobiales</taxon>
        <taxon>Nitrobacteraceae</taxon>
        <taxon>Bradyrhizobium</taxon>
    </lineage>
</organism>
<dbReference type="GO" id="GO:0000155">
    <property type="term" value="F:phosphorelay sensor kinase activity"/>
    <property type="evidence" value="ECO:0007669"/>
    <property type="project" value="InterPro"/>
</dbReference>
<dbReference type="GO" id="GO:0004016">
    <property type="term" value="F:adenylate cyclase activity"/>
    <property type="evidence" value="ECO:0007669"/>
    <property type="project" value="UniProtKB-ARBA"/>
</dbReference>
<feature type="modified residue" description="4-aspartylphosphate" evidence="9">
    <location>
        <position position="187"/>
    </location>
</feature>
<dbReference type="GO" id="GO:0005524">
    <property type="term" value="F:ATP binding"/>
    <property type="evidence" value="ECO:0007669"/>
    <property type="project" value="UniProtKB-KW"/>
</dbReference>
<dbReference type="EMBL" id="AP014685">
    <property type="protein sequence ID" value="BAR59284.1"/>
    <property type="molecule type" value="Genomic_DNA"/>
</dbReference>
<dbReference type="FunFam" id="3.40.50.2300:FF:000121">
    <property type="entry name" value="Sensor histidine kinase RcsC"/>
    <property type="match status" value="1"/>
</dbReference>
<evidence type="ECO:0000256" key="4">
    <source>
        <dbReference type="ARBA" id="ARBA00022679"/>
    </source>
</evidence>
<dbReference type="CDD" id="cd00082">
    <property type="entry name" value="HisKA"/>
    <property type="match status" value="1"/>
</dbReference>
<sequence>MDILPDMNRILGAARDLAGKVDRLMDGDRAKSPPGSAATTQEQDLRHELRTPLNAIKGYGEMLREDAASFSSDSLRADFDRLLAAATDLLLRLDRIVRFSVDVEETSLAPDQTGAVMVSDLMRSLGPVRQYAATETGSILVVDDIEANRDLLSRRLTRDGHRVSSVAGGQQALQALANDEFDLVLLDLMMPDINGLDVLVRMKADERLRRIPVIMITALAETESAVRCIEAGAEDYLPKPFDPILLRARINACLHKKRWRDREQKYLRRIEEETAKFERLLLTILPRQVIGRLNHGEAMIADRFEGVSVLFADLVGFTEHSSRVTPAAMVE</sequence>
<evidence type="ECO:0000256" key="7">
    <source>
        <dbReference type="ARBA" id="ARBA00022840"/>
    </source>
</evidence>
<evidence type="ECO:0000256" key="1">
    <source>
        <dbReference type="ARBA" id="ARBA00000085"/>
    </source>
</evidence>
<feature type="region of interest" description="Disordered" evidence="10">
    <location>
        <begin position="24"/>
        <end position="44"/>
    </location>
</feature>
<dbReference type="Pfam" id="PF00072">
    <property type="entry name" value="Response_reg"/>
    <property type="match status" value="1"/>
</dbReference>
<dbReference type="PROSITE" id="PS50125">
    <property type="entry name" value="GUANYLATE_CYCLASE_2"/>
    <property type="match status" value="1"/>
</dbReference>
<dbReference type="GO" id="GO:0009190">
    <property type="term" value="P:cyclic nucleotide biosynthetic process"/>
    <property type="evidence" value="ECO:0007669"/>
    <property type="project" value="InterPro"/>
</dbReference>
<dbReference type="InterPro" id="IPR003661">
    <property type="entry name" value="HisK_dim/P_dom"/>
</dbReference>
<keyword evidence="4" id="KW-0808">Transferase</keyword>
<evidence type="ECO:0000256" key="5">
    <source>
        <dbReference type="ARBA" id="ARBA00022741"/>
    </source>
</evidence>
<keyword evidence="6" id="KW-0418">Kinase</keyword>
<dbReference type="AlphaFoldDB" id="A0A0E4FVX1"/>
<evidence type="ECO:0000256" key="9">
    <source>
        <dbReference type="PROSITE-ProRule" id="PRU00169"/>
    </source>
</evidence>
<dbReference type="InterPro" id="IPR036097">
    <property type="entry name" value="HisK_dim/P_sf"/>
</dbReference>